<proteinExistence type="predicted"/>
<comment type="caution">
    <text evidence="4">The sequence shown here is derived from an EMBL/GenBank/DDBJ whole genome shotgun (WGS) entry which is preliminary data.</text>
</comment>
<dbReference type="InterPro" id="IPR058591">
    <property type="entry name" value="Gtf3_N"/>
</dbReference>
<dbReference type="Gene3D" id="3.40.50.2000">
    <property type="entry name" value="Glycogen Phosphorylase B"/>
    <property type="match status" value="2"/>
</dbReference>
<organism evidence="4 5">
    <name type="scientific">Candidatus Cryptobacteroides excrementavium</name>
    <dbReference type="NCBI Taxonomy" id="2840759"/>
    <lineage>
        <taxon>Bacteria</taxon>
        <taxon>Pseudomonadati</taxon>
        <taxon>Bacteroidota</taxon>
        <taxon>Bacteroidia</taxon>
        <taxon>Bacteroidales</taxon>
        <taxon>Candidatus Cryptobacteroides</taxon>
    </lineage>
</organism>
<reference evidence="4" key="2">
    <citation type="journal article" date="2021" name="PeerJ">
        <title>Extensive microbial diversity within the chicken gut microbiome revealed by metagenomics and culture.</title>
        <authorList>
            <person name="Gilroy R."/>
            <person name="Ravi A."/>
            <person name="Getino M."/>
            <person name="Pursley I."/>
            <person name="Horton D.L."/>
            <person name="Alikhan N.F."/>
            <person name="Baker D."/>
            <person name="Gharbi K."/>
            <person name="Hall N."/>
            <person name="Watson M."/>
            <person name="Adriaenssens E.M."/>
            <person name="Foster-Nyarko E."/>
            <person name="Jarju S."/>
            <person name="Secka A."/>
            <person name="Antonio M."/>
            <person name="Oren A."/>
            <person name="Chaudhuri R.R."/>
            <person name="La Ragione R."/>
            <person name="Hildebrand F."/>
            <person name="Pallen M.J."/>
        </authorList>
    </citation>
    <scope>NUCLEOTIDE SEQUENCE</scope>
    <source>
        <strain evidence="4">B2-16538</strain>
    </source>
</reference>
<dbReference type="AlphaFoldDB" id="A0A9D9J6G0"/>
<dbReference type="Pfam" id="PF26337">
    <property type="entry name" value="Gtf3_C"/>
    <property type="match status" value="1"/>
</dbReference>
<feature type="domain" description="Glucosyltransferase 3-like C-terminal" evidence="3">
    <location>
        <begin position="176"/>
        <end position="341"/>
    </location>
</feature>
<feature type="domain" description="Glucosyltransferase 3-like N-terminal" evidence="2">
    <location>
        <begin position="9"/>
        <end position="141"/>
    </location>
</feature>
<dbReference type="EMBL" id="JADILX010000086">
    <property type="protein sequence ID" value="MBO8485894.1"/>
    <property type="molecule type" value="Genomic_DNA"/>
</dbReference>
<dbReference type="SUPFAM" id="SSF53756">
    <property type="entry name" value="UDP-Glycosyltransferase/glycogen phosphorylase"/>
    <property type="match status" value="1"/>
</dbReference>
<gene>
    <name evidence="4" type="ORF">IAB78_05670</name>
</gene>
<evidence type="ECO:0000259" key="3">
    <source>
        <dbReference type="Pfam" id="PF26337"/>
    </source>
</evidence>
<reference evidence="4" key="1">
    <citation type="submission" date="2020-10" db="EMBL/GenBank/DDBJ databases">
        <authorList>
            <person name="Gilroy R."/>
        </authorList>
    </citation>
    <scope>NUCLEOTIDE SEQUENCE</scope>
    <source>
        <strain evidence="4">B2-16538</strain>
    </source>
</reference>
<sequence>MNYYLAKDIKEKHKHNAGSKARLDIEKTMERLGFLPAGLHHTTITSNRVLHYMRTRANVARMAATIGKGDTLVLQYPTRFYRLVCRIAHLLGAHIVTFVHDLQCFRHKIFIAKEEIRRLNMSDDLIVCNNVVRRWLRDNGFVGYNKKGMIETLQVFDFFSEAKSPERKQTWPMHKIVYAGQLARMKNSFLYDFGEYIKGYSVNVYGKGFDSKNAKNPEKFDVKGFMFPDELIGRAEGDFGLVWDGNSVDSCSGNFGEYLRINTPHKISLYIRCGLPLLIWRKAAMAGFVEENGIGICIDSLRDISGIYERLTKDEYDRMCDNVSEVSRRISEGYYFSNAVSRLLLQEDNNN</sequence>
<evidence type="ECO:0000313" key="4">
    <source>
        <dbReference type="EMBL" id="MBO8485894.1"/>
    </source>
</evidence>
<keyword evidence="1" id="KW-0808">Transferase</keyword>
<protein>
    <submittedName>
        <fullName evidence="4">Galactofuranosyltransferase</fullName>
    </submittedName>
</protein>
<evidence type="ECO:0000313" key="5">
    <source>
        <dbReference type="Proteomes" id="UP000823750"/>
    </source>
</evidence>
<dbReference type="InterPro" id="IPR058592">
    <property type="entry name" value="Gtf3_C"/>
</dbReference>
<dbReference type="PIRSF" id="PIRSF007023">
    <property type="entry name" value="UDP-Galf_transf"/>
    <property type="match status" value="1"/>
</dbReference>
<evidence type="ECO:0000256" key="1">
    <source>
        <dbReference type="ARBA" id="ARBA00022679"/>
    </source>
</evidence>
<dbReference type="Proteomes" id="UP000823750">
    <property type="component" value="Unassembled WGS sequence"/>
</dbReference>
<dbReference type="Pfam" id="PF26334">
    <property type="entry name" value="Gtf3_N"/>
    <property type="match status" value="1"/>
</dbReference>
<evidence type="ECO:0000259" key="2">
    <source>
        <dbReference type="Pfam" id="PF26334"/>
    </source>
</evidence>
<name>A0A9D9J6G0_9BACT</name>
<accession>A0A9D9J6G0</accession>